<dbReference type="Gene3D" id="3.40.630.10">
    <property type="entry name" value="Zn peptidases"/>
    <property type="match status" value="1"/>
</dbReference>
<evidence type="ECO:0000256" key="9">
    <source>
        <dbReference type="RuleBase" id="RU004386"/>
    </source>
</evidence>
<evidence type="ECO:0000256" key="6">
    <source>
        <dbReference type="ARBA" id="ARBA00022801"/>
    </source>
</evidence>
<evidence type="ECO:0000256" key="10">
    <source>
        <dbReference type="RuleBase" id="RU004387"/>
    </source>
</evidence>
<keyword evidence="4 9" id="KW-0645">Protease</keyword>
<evidence type="ECO:0000256" key="2">
    <source>
        <dbReference type="ARBA" id="ARBA00008290"/>
    </source>
</evidence>
<dbReference type="InterPro" id="IPR023358">
    <property type="entry name" value="Peptidase_M18_dom2"/>
</dbReference>
<evidence type="ECO:0000313" key="11">
    <source>
        <dbReference type="EMBL" id="MBF4694821.1"/>
    </source>
</evidence>
<sequence length="475" mass="52226">MENNTNYEALSETLTHKFQNAWEALDENETKACFDLSEKYKLFLNAGKTERESAKEILNQAVEAGYKPIEDFISGKESLKAGSKVYAMNRDKAIVLFLMGKSALKEGMNIVGAHIDVPRLDLKPFPLYESSDLAFLKTHYYGGVKKYQWTATPLALHGVVFNHNNEKIEVVIGEEDTDPVLAITDLLPHLAKDQVSKTLSEGIDGETLNVLIGHMPIGDSKTKDKVKLNILKILDEKYGIKEEDFLSAEFEVVPAGKAKDLGLDRSMISAYGHDDRVCSYVGLAAILELSDVETTACAMFMDKEEVGSQGNTGSQSRFFENIVAELIALQEPNFNDLYLRRCISNTSVLSGDVGAAFDPNYASAYEKTNSAHIGKGVQLVKYTGARGKAGCNDANAEFLGSVRKLFNDNNIVWQIGELGKVDQGGGGTIAYILANSNAEVVDCGVPVLSMHAPYEIVSKVDVYMTYKAYKSFLNR</sequence>
<evidence type="ECO:0000256" key="4">
    <source>
        <dbReference type="ARBA" id="ARBA00022670"/>
    </source>
</evidence>
<evidence type="ECO:0000313" key="12">
    <source>
        <dbReference type="Proteomes" id="UP000614200"/>
    </source>
</evidence>
<dbReference type="PANTHER" id="PTHR28570">
    <property type="entry name" value="ASPARTYL AMINOPEPTIDASE"/>
    <property type="match status" value="1"/>
</dbReference>
<reference evidence="11 12" key="1">
    <citation type="submission" date="2020-11" db="EMBL/GenBank/DDBJ databases">
        <title>Fusibacter basophilias sp. nov.</title>
        <authorList>
            <person name="Qiu D."/>
        </authorList>
    </citation>
    <scope>NUCLEOTIDE SEQUENCE [LARGE SCALE GENOMIC DNA]</scope>
    <source>
        <strain evidence="11 12">Q10-2</strain>
    </source>
</reference>
<dbReference type="InterPro" id="IPR001948">
    <property type="entry name" value="Peptidase_M18"/>
</dbReference>
<dbReference type="NCBIfam" id="NF002600">
    <property type="entry name" value="PRK02256.1"/>
    <property type="match status" value="1"/>
</dbReference>
<dbReference type="Gene3D" id="2.30.250.10">
    <property type="entry name" value="Aminopeptidase i, Domain 2"/>
    <property type="match status" value="1"/>
</dbReference>
<dbReference type="Pfam" id="PF02127">
    <property type="entry name" value="Peptidase_M18"/>
    <property type="match status" value="1"/>
</dbReference>
<accession>A0ABR9ZWT9</accession>
<keyword evidence="12" id="KW-1185">Reference proteome</keyword>
<evidence type="ECO:0000256" key="8">
    <source>
        <dbReference type="ARBA" id="ARBA00023049"/>
    </source>
</evidence>
<dbReference type="SUPFAM" id="SSF101821">
    <property type="entry name" value="Aminopeptidase/glucanase lid domain"/>
    <property type="match status" value="1"/>
</dbReference>
<keyword evidence="7 9" id="KW-0862">Zinc</keyword>
<dbReference type="RefSeq" id="WP_194703064.1">
    <property type="nucleotide sequence ID" value="NZ_JADKNH010000011.1"/>
</dbReference>
<comment type="caution">
    <text evidence="11">The sequence shown here is derived from an EMBL/GenBank/DDBJ whole genome shotgun (WGS) entry which is preliminary data.</text>
</comment>
<keyword evidence="8 9" id="KW-0482">Metalloprotease</keyword>
<dbReference type="EC" id="3.4.11.-" evidence="10"/>
<dbReference type="PRINTS" id="PR00932">
    <property type="entry name" value="AMINO1PTASE"/>
</dbReference>
<organism evidence="11 12">
    <name type="scientific">Fusibacter ferrireducens</name>
    <dbReference type="NCBI Taxonomy" id="2785058"/>
    <lineage>
        <taxon>Bacteria</taxon>
        <taxon>Bacillati</taxon>
        <taxon>Bacillota</taxon>
        <taxon>Clostridia</taxon>
        <taxon>Eubacteriales</taxon>
        <taxon>Eubacteriales Family XII. Incertae Sedis</taxon>
        <taxon>Fusibacter</taxon>
    </lineage>
</organism>
<comment type="similarity">
    <text evidence="2 9">Belongs to the peptidase M18 family.</text>
</comment>
<proteinExistence type="inferred from homology"/>
<dbReference type="GO" id="GO:0004177">
    <property type="term" value="F:aminopeptidase activity"/>
    <property type="evidence" value="ECO:0007669"/>
    <property type="project" value="UniProtKB-KW"/>
</dbReference>
<gene>
    <name evidence="11" type="ORF">ISU02_17100</name>
</gene>
<dbReference type="Proteomes" id="UP000614200">
    <property type="component" value="Unassembled WGS sequence"/>
</dbReference>
<keyword evidence="3 9" id="KW-0031">Aminopeptidase</keyword>
<name>A0ABR9ZWT9_9FIRM</name>
<evidence type="ECO:0000256" key="5">
    <source>
        <dbReference type="ARBA" id="ARBA00022723"/>
    </source>
</evidence>
<evidence type="ECO:0000256" key="1">
    <source>
        <dbReference type="ARBA" id="ARBA00001947"/>
    </source>
</evidence>
<dbReference type="PANTHER" id="PTHR28570:SF2">
    <property type="entry name" value="M18 FAMILY AMINOPEPTIDASE 1-RELATED"/>
    <property type="match status" value="1"/>
</dbReference>
<keyword evidence="5 9" id="KW-0479">Metal-binding</keyword>
<evidence type="ECO:0000256" key="7">
    <source>
        <dbReference type="ARBA" id="ARBA00022833"/>
    </source>
</evidence>
<protein>
    <recommendedName>
        <fullName evidence="10">M18 family aminopeptidase</fullName>
        <ecNumber evidence="10">3.4.11.-</ecNumber>
    </recommendedName>
</protein>
<evidence type="ECO:0000256" key="3">
    <source>
        <dbReference type="ARBA" id="ARBA00022438"/>
    </source>
</evidence>
<dbReference type="SUPFAM" id="SSF53187">
    <property type="entry name" value="Zn-dependent exopeptidases"/>
    <property type="match status" value="1"/>
</dbReference>
<dbReference type="EMBL" id="JADKNH010000011">
    <property type="protein sequence ID" value="MBF4694821.1"/>
    <property type="molecule type" value="Genomic_DNA"/>
</dbReference>
<comment type="cofactor">
    <cofactor evidence="1 10">
        <name>Zn(2+)</name>
        <dbReference type="ChEBI" id="CHEBI:29105"/>
    </cofactor>
</comment>
<keyword evidence="6 9" id="KW-0378">Hydrolase</keyword>